<dbReference type="PRINTS" id="PR00119">
    <property type="entry name" value="CATATPASE"/>
</dbReference>
<dbReference type="GO" id="GO:0043682">
    <property type="term" value="F:P-type divalent copper transporter activity"/>
    <property type="evidence" value="ECO:0007669"/>
    <property type="project" value="TreeGrafter"/>
</dbReference>
<keyword evidence="9" id="KW-0187">Copper transport</keyword>
<dbReference type="InterPro" id="IPR023214">
    <property type="entry name" value="HAD_sf"/>
</dbReference>
<evidence type="ECO:0000256" key="17">
    <source>
        <dbReference type="ARBA" id="ARBA00049289"/>
    </source>
</evidence>
<reference evidence="20 21" key="1">
    <citation type="journal article" date="2016" name="Nat. Commun.">
        <title>Thousands of microbial genomes shed light on interconnected biogeochemical processes in an aquifer system.</title>
        <authorList>
            <person name="Anantharaman K."/>
            <person name="Brown C.T."/>
            <person name="Hug L.A."/>
            <person name="Sharon I."/>
            <person name="Castelle C.J."/>
            <person name="Probst A.J."/>
            <person name="Thomas B.C."/>
            <person name="Singh A."/>
            <person name="Wilkins M.J."/>
            <person name="Karaoz U."/>
            <person name="Brodie E.L."/>
            <person name="Williams K.H."/>
            <person name="Hubbard S.S."/>
            <person name="Banfield J.F."/>
        </authorList>
    </citation>
    <scope>NUCLEOTIDE SEQUENCE [LARGE SCALE GENOMIC DNA]</scope>
</reference>
<evidence type="ECO:0000256" key="2">
    <source>
        <dbReference type="ARBA" id="ARBA00006024"/>
    </source>
</evidence>
<evidence type="ECO:0000259" key="19">
    <source>
        <dbReference type="PROSITE" id="PS50846"/>
    </source>
</evidence>
<accession>A0A1F6WPJ1</accession>
<dbReference type="InterPro" id="IPR023298">
    <property type="entry name" value="ATPase_P-typ_TM_dom_sf"/>
</dbReference>
<evidence type="ECO:0000256" key="13">
    <source>
        <dbReference type="ARBA" id="ARBA00023008"/>
    </source>
</evidence>
<feature type="transmembrane region" description="Helical" evidence="18">
    <location>
        <begin position="161"/>
        <end position="182"/>
    </location>
</feature>
<keyword evidence="14" id="KW-0406">Ion transport</keyword>
<dbReference type="FunFam" id="3.40.50.1000:FF:000144">
    <property type="entry name" value="copper-transporting ATPase 1 isoform X2"/>
    <property type="match status" value="1"/>
</dbReference>
<keyword evidence="11" id="KW-1278">Translocase</keyword>
<evidence type="ECO:0000256" key="10">
    <source>
        <dbReference type="ARBA" id="ARBA00022840"/>
    </source>
</evidence>
<dbReference type="GO" id="GO:0140581">
    <property type="term" value="F:P-type monovalent copper transporter activity"/>
    <property type="evidence" value="ECO:0007669"/>
    <property type="project" value="UniProtKB-EC"/>
</dbReference>
<dbReference type="CDD" id="cd00371">
    <property type="entry name" value="HMA"/>
    <property type="match status" value="1"/>
</dbReference>
<evidence type="ECO:0000256" key="8">
    <source>
        <dbReference type="ARBA" id="ARBA00022741"/>
    </source>
</evidence>
<dbReference type="PANTHER" id="PTHR43520">
    <property type="entry name" value="ATP7, ISOFORM B"/>
    <property type="match status" value="1"/>
</dbReference>
<dbReference type="PROSITE" id="PS00154">
    <property type="entry name" value="ATPASE_E1_E2"/>
    <property type="match status" value="1"/>
</dbReference>
<dbReference type="InterPro" id="IPR044492">
    <property type="entry name" value="P_typ_ATPase_HD_dom"/>
</dbReference>
<dbReference type="EMBL" id="MFUQ01000011">
    <property type="protein sequence ID" value="OGI83811.1"/>
    <property type="molecule type" value="Genomic_DNA"/>
</dbReference>
<comment type="catalytic activity">
    <reaction evidence="17">
        <text>Cu(+)(in) + ATP + H2O = Cu(+)(out) + ADP + phosphate + H(+)</text>
        <dbReference type="Rhea" id="RHEA:25792"/>
        <dbReference type="ChEBI" id="CHEBI:15377"/>
        <dbReference type="ChEBI" id="CHEBI:15378"/>
        <dbReference type="ChEBI" id="CHEBI:30616"/>
        <dbReference type="ChEBI" id="CHEBI:43474"/>
        <dbReference type="ChEBI" id="CHEBI:49552"/>
        <dbReference type="ChEBI" id="CHEBI:456216"/>
        <dbReference type="EC" id="7.2.2.8"/>
    </reaction>
</comment>
<dbReference type="GO" id="GO:0005524">
    <property type="term" value="F:ATP binding"/>
    <property type="evidence" value="ECO:0007669"/>
    <property type="project" value="UniProtKB-UniRule"/>
</dbReference>
<evidence type="ECO:0000256" key="6">
    <source>
        <dbReference type="ARBA" id="ARBA00022692"/>
    </source>
</evidence>
<keyword evidence="10 18" id="KW-0067">ATP-binding</keyword>
<comment type="subcellular location">
    <subcellularLocation>
        <location evidence="1">Cell membrane</location>
        <topology evidence="1">Multi-pass membrane protein</topology>
    </subcellularLocation>
</comment>
<dbReference type="InterPro" id="IPR006121">
    <property type="entry name" value="HMA_dom"/>
</dbReference>
<dbReference type="STRING" id="1801766.A2997_01735"/>
<keyword evidence="5 18" id="KW-1003">Cell membrane</keyword>
<dbReference type="SFLD" id="SFLDF00027">
    <property type="entry name" value="p-type_atpase"/>
    <property type="match status" value="1"/>
</dbReference>
<keyword evidence="4" id="KW-0813">Transport</keyword>
<evidence type="ECO:0000256" key="9">
    <source>
        <dbReference type="ARBA" id="ARBA00022796"/>
    </source>
</evidence>
<dbReference type="EC" id="7.2.2.8" evidence="3"/>
<dbReference type="Gene3D" id="2.70.150.10">
    <property type="entry name" value="Calcium-transporting ATPase, cytoplasmic transduction domain A"/>
    <property type="match status" value="1"/>
</dbReference>
<evidence type="ECO:0000256" key="3">
    <source>
        <dbReference type="ARBA" id="ARBA00012517"/>
    </source>
</evidence>
<evidence type="ECO:0000256" key="15">
    <source>
        <dbReference type="ARBA" id="ARBA00023136"/>
    </source>
</evidence>
<organism evidence="20 21">
    <name type="scientific">Candidatus Nomurabacteria bacterium RIFCSPLOWO2_01_FULL_36_10b</name>
    <dbReference type="NCBI Taxonomy" id="1801766"/>
    <lineage>
        <taxon>Bacteria</taxon>
        <taxon>Candidatus Nomuraibacteriota</taxon>
    </lineage>
</organism>
<dbReference type="InterPro" id="IPR018303">
    <property type="entry name" value="ATPase_P-typ_P_site"/>
</dbReference>
<dbReference type="PANTHER" id="PTHR43520:SF8">
    <property type="entry name" value="P-TYPE CU(+) TRANSPORTER"/>
    <property type="match status" value="1"/>
</dbReference>
<feature type="transmembrane region" description="Helical" evidence="18">
    <location>
        <begin position="412"/>
        <end position="443"/>
    </location>
</feature>
<evidence type="ECO:0000256" key="11">
    <source>
        <dbReference type="ARBA" id="ARBA00022967"/>
    </source>
</evidence>
<evidence type="ECO:0000256" key="7">
    <source>
        <dbReference type="ARBA" id="ARBA00022723"/>
    </source>
</evidence>
<dbReference type="PROSITE" id="PS50846">
    <property type="entry name" value="HMA_2"/>
    <property type="match status" value="1"/>
</dbReference>
<keyword evidence="12 18" id="KW-1133">Transmembrane helix</keyword>
<dbReference type="InterPro" id="IPR036412">
    <property type="entry name" value="HAD-like_sf"/>
</dbReference>
<feature type="transmembrane region" description="Helical" evidence="18">
    <location>
        <begin position="759"/>
        <end position="778"/>
    </location>
</feature>
<evidence type="ECO:0000256" key="5">
    <source>
        <dbReference type="ARBA" id="ARBA00022475"/>
    </source>
</evidence>
<dbReference type="SUPFAM" id="SSF55008">
    <property type="entry name" value="HMA, heavy metal-associated domain"/>
    <property type="match status" value="1"/>
</dbReference>
<evidence type="ECO:0000256" key="14">
    <source>
        <dbReference type="ARBA" id="ARBA00023065"/>
    </source>
</evidence>
<dbReference type="Pfam" id="PF00122">
    <property type="entry name" value="E1-E2_ATPase"/>
    <property type="match status" value="1"/>
</dbReference>
<dbReference type="InterPro" id="IPR023299">
    <property type="entry name" value="ATPase_P-typ_cyto_dom_N"/>
</dbReference>
<dbReference type="Proteomes" id="UP000179448">
    <property type="component" value="Unassembled WGS sequence"/>
</dbReference>
<dbReference type="SFLD" id="SFLDS00003">
    <property type="entry name" value="Haloacid_Dehalogenase"/>
    <property type="match status" value="1"/>
</dbReference>
<keyword evidence="8 18" id="KW-0547">Nucleotide-binding</keyword>
<feature type="transmembrane region" description="Helical" evidence="18">
    <location>
        <begin position="194"/>
        <end position="214"/>
    </location>
</feature>
<protein>
    <recommendedName>
        <fullName evidence="3">P-type Cu(+) transporter</fullName>
        <ecNumber evidence="3">7.2.2.8</ecNumber>
    </recommendedName>
    <alternativeName>
        <fullName evidence="16">Cu(+)-exporting ATPase</fullName>
    </alternativeName>
</protein>
<dbReference type="CDD" id="cd02094">
    <property type="entry name" value="P-type_ATPase_Cu-like"/>
    <property type="match status" value="1"/>
</dbReference>
<dbReference type="Gene3D" id="3.30.70.100">
    <property type="match status" value="1"/>
</dbReference>
<dbReference type="InterPro" id="IPR008250">
    <property type="entry name" value="ATPase_P-typ_transduc_dom_A_sf"/>
</dbReference>
<dbReference type="InterPro" id="IPR059000">
    <property type="entry name" value="ATPase_P-type_domA"/>
</dbReference>
<dbReference type="NCBIfam" id="TIGR01511">
    <property type="entry name" value="ATPase-IB1_Cu"/>
    <property type="match status" value="1"/>
</dbReference>
<dbReference type="Pfam" id="PF00702">
    <property type="entry name" value="Hydrolase"/>
    <property type="match status" value="1"/>
</dbReference>
<dbReference type="SUPFAM" id="SSF81665">
    <property type="entry name" value="Calcium ATPase, transmembrane domain M"/>
    <property type="match status" value="1"/>
</dbReference>
<comment type="caution">
    <text evidence="20">The sequence shown here is derived from an EMBL/GenBank/DDBJ whole genome shotgun (WGS) entry which is preliminary data.</text>
</comment>
<evidence type="ECO:0000256" key="16">
    <source>
        <dbReference type="ARBA" id="ARBA00033239"/>
    </source>
</evidence>
<dbReference type="FunFam" id="3.30.70.100:FF:000001">
    <property type="entry name" value="ATPase copper transporting beta"/>
    <property type="match status" value="1"/>
</dbReference>
<evidence type="ECO:0000256" key="18">
    <source>
        <dbReference type="RuleBase" id="RU362081"/>
    </source>
</evidence>
<evidence type="ECO:0000313" key="21">
    <source>
        <dbReference type="Proteomes" id="UP000179448"/>
    </source>
</evidence>
<keyword evidence="13" id="KW-0186">Copper</keyword>
<feature type="domain" description="HMA" evidence="19">
    <location>
        <begin position="3"/>
        <end position="69"/>
    </location>
</feature>
<dbReference type="SFLD" id="SFLDG00002">
    <property type="entry name" value="C1.7:_P-type_atpase_like"/>
    <property type="match status" value="1"/>
</dbReference>
<feature type="transmembrane region" description="Helical" evidence="18">
    <location>
        <begin position="226"/>
        <end position="244"/>
    </location>
</feature>
<dbReference type="AlphaFoldDB" id="A0A1F6WPJ1"/>
<dbReference type="NCBIfam" id="TIGR01525">
    <property type="entry name" value="ATPase-IB_hvy"/>
    <property type="match status" value="1"/>
</dbReference>
<feature type="transmembrane region" description="Helical" evidence="18">
    <location>
        <begin position="731"/>
        <end position="753"/>
    </location>
</feature>
<dbReference type="SUPFAM" id="SSF81653">
    <property type="entry name" value="Calcium ATPase, transduction domain A"/>
    <property type="match status" value="1"/>
</dbReference>
<dbReference type="NCBIfam" id="TIGR01494">
    <property type="entry name" value="ATPase_P-type"/>
    <property type="match status" value="1"/>
</dbReference>
<evidence type="ECO:0000256" key="4">
    <source>
        <dbReference type="ARBA" id="ARBA00022448"/>
    </source>
</evidence>
<evidence type="ECO:0000313" key="20">
    <source>
        <dbReference type="EMBL" id="OGI83811.1"/>
    </source>
</evidence>
<keyword evidence="15 18" id="KW-0472">Membrane</keyword>
<proteinExistence type="inferred from homology"/>
<dbReference type="GO" id="GO:0016887">
    <property type="term" value="F:ATP hydrolysis activity"/>
    <property type="evidence" value="ECO:0007669"/>
    <property type="project" value="InterPro"/>
</dbReference>
<evidence type="ECO:0000256" key="12">
    <source>
        <dbReference type="ARBA" id="ARBA00022989"/>
    </source>
</evidence>
<dbReference type="SUPFAM" id="SSF56784">
    <property type="entry name" value="HAD-like"/>
    <property type="match status" value="1"/>
</dbReference>
<gene>
    <name evidence="20" type="ORF">A2997_01735</name>
</gene>
<feature type="transmembrane region" description="Helical" evidence="18">
    <location>
        <begin position="122"/>
        <end position="141"/>
    </location>
</feature>
<dbReference type="InterPro" id="IPR027256">
    <property type="entry name" value="P-typ_ATPase_IB"/>
</dbReference>
<dbReference type="Gene3D" id="3.40.50.1000">
    <property type="entry name" value="HAD superfamily/HAD-like"/>
    <property type="match status" value="1"/>
</dbReference>
<dbReference type="Gene3D" id="3.40.1110.10">
    <property type="entry name" value="Calcium-transporting ATPase, cytoplasmic domain N"/>
    <property type="match status" value="1"/>
</dbReference>
<feature type="transmembrane region" description="Helical" evidence="18">
    <location>
        <begin position="378"/>
        <end position="400"/>
    </location>
</feature>
<dbReference type="InterPro" id="IPR001757">
    <property type="entry name" value="P_typ_ATPase"/>
</dbReference>
<dbReference type="PRINTS" id="PR00943">
    <property type="entry name" value="CUATPASE"/>
</dbReference>
<dbReference type="GO" id="GO:0005886">
    <property type="term" value="C:plasma membrane"/>
    <property type="evidence" value="ECO:0007669"/>
    <property type="project" value="UniProtKB-SubCell"/>
</dbReference>
<dbReference type="InterPro" id="IPR017969">
    <property type="entry name" value="Heavy-metal-associated_CS"/>
</dbReference>
<dbReference type="Pfam" id="PF00403">
    <property type="entry name" value="HMA"/>
    <property type="match status" value="1"/>
</dbReference>
<keyword evidence="6 18" id="KW-0812">Transmembrane</keyword>
<evidence type="ECO:0000256" key="1">
    <source>
        <dbReference type="ARBA" id="ARBA00004651"/>
    </source>
</evidence>
<dbReference type="InterPro" id="IPR036163">
    <property type="entry name" value="HMA_dom_sf"/>
</dbReference>
<dbReference type="FunFam" id="2.70.150.10:FF:000020">
    <property type="entry name" value="Copper-exporting P-type ATPase A"/>
    <property type="match status" value="1"/>
</dbReference>
<keyword evidence="7 18" id="KW-0479">Metal-binding</keyword>
<name>A0A1F6WPJ1_9BACT</name>
<comment type="similarity">
    <text evidence="2 18">Belongs to the cation transport ATPase (P-type) (TC 3.A.3) family. Type IB subfamily.</text>
</comment>
<sequence>MNSPTIYKIKGMHCASCSVIIENTLKKVDGVQSVEVNFGTENTKIIFDENKTNLEDFNKKLETLGYSLAVKDNHSNILQNDKMLGMSAEEMGMSEDEHRAHLGISQSKQEKLIEIKDMKKKVITAIPLAVISIFTMGWEIFSRYNIVPEMGSGMEKFLLYALPIMATYILFIVGKSYLIGFYRFLRYGKANMDTLIGIGTSVAYVYSMIIVIFAKSLTSFVNVEQTYFDVTIIVITFIALGKYLEARSKLKTGDAIEKLLNLQAKTALIIRGGKEVEISVGQVVRGDLIIIKPGAKIPVDGILTEGHSYVDESMITGEPMPVSKEASDTVVAGTINTSGSFTFKATKVGSETMLAHIIKMVEEAQGSKAPIQALADKISGVFVPIVLVISFVTLVLWIVIGTQYFGFSQALSFGLVSFVGVLVIACPCALGLATPTAIIVGVGKGAREGILVKDAATLEKLHKVNVVVVDKTGTLTKGKPELIDIKILSDLEEQEFISILASLENKSEHPIASAILDFAKVEALQVLTVENFISIKGRGLKGIIGNTEYFIGSIGLIKDLKLSFDTAQLSEFTLEGKTPVVLMTKEKVLGFVTVADAVKPEAIEAVKNLHKLGIKIVMLTGDNKNTANYIAKQIGLTTQAGIDEVVAEVLPEDKLKKIKELQAQGLIVAMAGDGVNDAPALAQADVGIAMATGTDVAIESSGITLLHGDISKLVKAIKLSKITMRGIKQNLFWAFIYNIVGIPLAAGIFYPIFGWLLSPVFAGFAMAMSSVSVVSNSLRIKGKRL</sequence>
<dbReference type="PROSITE" id="PS01047">
    <property type="entry name" value="HMA_1"/>
    <property type="match status" value="1"/>
</dbReference>
<dbReference type="GO" id="GO:0005507">
    <property type="term" value="F:copper ion binding"/>
    <property type="evidence" value="ECO:0007669"/>
    <property type="project" value="TreeGrafter"/>
</dbReference>
<dbReference type="GO" id="GO:0055070">
    <property type="term" value="P:copper ion homeostasis"/>
    <property type="evidence" value="ECO:0007669"/>
    <property type="project" value="TreeGrafter"/>
</dbReference>